<sequence length="1017" mass="113769">MSRFYPLDFRLMAMSQFQVLASLCRTAAWTISSDLNQFLAQQIVTNQAVSREVFEAQVEAVIEQMQTTTIANVQYIDQLISLITLNSGIMSALNTNRYVVQNPLVSSYTIEHGRYPIGNYIISNTSNSNNTYCDCADLSNCTFQAGYYTYSIRPAQGQSIVYKPSPLPMFIVPGMLAGCLPHDSMLQSTLECFYNRSCLDLIGISQTITSLNATVPSRFQVNTTVNTIFKQLFVETWGNSSNFTSYYNTCDPKVCSYTYTHRGNFLYAMTMLLSLIGGLTTILGIVVPLLIQVFRRLLVKCRGEAIPTIDNNPEAPSIGGRLLNLIHRIRQLISTSNMFETSFTTVNLGIQTTRLYIFLTFMGAVILFSYSLLSVTTISVTIQQPSLDTFEKLYSQYSSTLVCPCTGLSVSYSEIMTVTPHFHQLCSSDFIRDDRWLLYFQTTSVNTTNVSTAVTLFTADFRANSGSSLFTLMQTLCETAKTTFVNAAAVFGATKLVNAYPMSYILFEKKTTELAQQFQQETQASFLTLFSQISTAIRDNQFYSPVGIAPNVKASPDRTQVQLRLRIMYPSGSNCSCAISSNCTRPLGFYCSASSCHNINVSPNFTAPGMYMGCTPIDSLLVSTLDCLFNQSCIQFLLDWRLFDISSKKLPIDPRGANTTALDLDLPSRFLPNSTFEPLTSVQHDVFLSISPRLHQVCSSDFVAQQWWSYLWGIDNVTNFGDLQLLSIQFRILASLCSLAQQSIDNDTSEFLSNKLVTLEAVSFSLFQAQIDSLTAAFIVQTPDKFRRTQSYIYERFRANQLLTIPETNWQIAFTTAAYNYVIATVPRTSFGNNYSCITSLNSFSRSLYIDANSNTTLLPGVVAGCLPIDGIRLSTLECFFDSNCILNLTSVASTRTTTIWIAKPLNASTPTIYPSNTLIGSLVDSLFVEDWGIKSNYSSYFASCAPYSCSYKYIDHNTILYIITTLLGLYGGLTVVLSFTIWYGWRMYQKIMRWMQIAPRLTSARVVPFQPTIHIE</sequence>
<dbReference type="AlphaFoldDB" id="A0A813XQ10"/>
<name>A0A813XQ10_9BILA</name>
<gene>
    <name evidence="2" type="ORF">VCS650_LOCUS7914</name>
</gene>
<reference evidence="2" key="1">
    <citation type="submission" date="2021-02" db="EMBL/GenBank/DDBJ databases">
        <authorList>
            <person name="Nowell W R."/>
        </authorList>
    </citation>
    <scope>NUCLEOTIDE SEQUENCE</scope>
</reference>
<dbReference type="EMBL" id="CAJNON010000051">
    <property type="protein sequence ID" value="CAF0874660.1"/>
    <property type="molecule type" value="Genomic_DNA"/>
</dbReference>
<organism evidence="2 3">
    <name type="scientific">Adineta steineri</name>
    <dbReference type="NCBI Taxonomy" id="433720"/>
    <lineage>
        <taxon>Eukaryota</taxon>
        <taxon>Metazoa</taxon>
        <taxon>Spiralia</taxon>
        <taxon>Gnathifera</taxon>
        <taxon>Rotifera</taxon>
        <taxon>Eurotatoria</taxon>
        <taxon>Bdelloidea</taxon>
        <taxon>Adinetida</taxon>
        <taxon>Adinetidae</taxon>
        <taxon>Adineta</taxon>
    </lineage>
</organism>
<keyword evidence="1" id="KW-0472">Membrane</keyword>
<dbReference type="Proteomes" id="UP000663891">
    <property type="component" value="Unassembled WGS sequence"/>
</dbReference>
<feature type="transmembrane region" description="Helical" evidence="1">
    <location>
        <begin position="960"/>
        <end position="986"/>
    </location>
</feature>
<evidence type="ECO:0000313" key="2">
    <source>
        <dbReference type="EMBL" id="CAF0874660.1"/>
    </source>
</evidence>
<keyword evidence="1" id="KW-0812">Transmembrane</keyword>
<accession>A0A813XQ10</accession>
<evidence type="ECO:0000256" key="1">
    <source>
        <dbReference type="SAM" id="Phobius"/>
    </source>
</evidence>
<protein>
    <submittedName>
        <fullName evidence="2">Uncharacterized protein</fullName>
    </submittedName>
</protein>
<feature type="transmembrane region" description="Helical" evidence="1">
    <location>
        <begin position="265"/>
        <end position="291"/>
    </location>
</feature>
<proteinExistence type="predicted"/>
<feature type="transmembrane region" description="Helical" evidence="1">
    <location>
        <begin position="355"/>
        <end position="373"/>
    </location>
</feature>
<comment type="caution">
    <text evidence="2">The sequence shown here is derived from an EMBL/GenBank/DDBJ whole genome shotgun (WGS) entry which is preliminary data.</text>
</comment>
<evidence type="ECO:0000313" key="3">
    <source>
        <dbReference type="Proteomes" id="UP000663891"/>
    </source>
</evidence>
<keyword evidence="1" id="KW-1133">Transmembrane helix</keyword>